<dbReference type="Gene3D" id="2.60.40.2040">
    <property type="entry name" value="CFA/I fimbrial subunit E, pilin domain"/>
    <property type="match status" value="1"/>
</dbReference>
<dbReference type="Pfam" id="PF04449">
    <property type="entry name" value="Fimbrial_CS1"/>
    <property type="match status" value="1"/>
</dbReference>
<evidence type="ECO:0000256" key="1">
    <source>
        <dbReference type="SAM" id="SignalP"/>
    </source>
</evidence>
<name>A0A7X1GKD0_9PSED</name>
<dbReference type="Proteomes" id="UP000526003">
    <property type="component" value="Unassembled WGS sequence"/>
</dbReference>
<feature type="chain" id="PRO_5031307235" description="CS1 type fimbrial major subunit" evidence="1">
    <location>
        <begin position="24"/>
        <end position="168"/>
    </location>
</feature>
<protein>
    <recommendedName>
        <fullName evidence="4">CS1 type fimbrial major subunit</fullName>
    </recommendedName>
</protein>
<dbReference type="AlphaFoldDB" id="A0A7X1GKD0"/>
<evidence type="ECO:0000313" key="3">
    <source>
        <dbReference type="Proteomes" id="UP000526003"/>
    </source>
</evidence>
<keyword evidence="3" id="KW-1185">Reference proteome</keyword>
<dbReference type="EMBL" id="JACMYG010000045">
    <property type="protein sequence ID" value="MBC2693298.1"/>
    <property type="molecule type" value="Genomic_DNA"/>
</dbReference>
<gene>
    <name evidence="2" type="ORF">H7995_26300</name>
</gene>
<dbReference type="InterPro" id="IPR007540">
    <property type="entry name" value="Fimbrial_CS1-type"/>
</dbReference>
<proteinExistence type="predicted"/>
<reference evidence="2 3" key="1">
    <citation type="submission" date="2020-08" db="EMBL/GenBank/DDBJ databases">
        <title>Pseudomonas sp. nov.</title>
        <authorList>
            <person name="Gieschler S."/>
            <person name="Fiedler G."/>
            <person name="Brinks E."/>
            <person name="Boehnlein C."/>
            <person name="Franz C.M.A.P."/>
            <person name="Kabisch J."/>
        </authorList>
    </citation>
    <scope>NUCLEOTIDE SEQUENCE [LARGE SCALE GENOMIC DNA]</scope>
    <source>
        <strain evidence="2 3">MBT-1</strain>
    </source>
</reference>
<dbReference type="RefSeq" id="WP_166590199.1">
    <property type="nucleotide sequence ID" value="NZ_CP090311.1"/>
</dbReference>
<organism evidence="2 3">
    <name type="scientific">Pseudomonas kielensis</name>
    <dbReference type="NCBI Taxonomy" id="2762577"/>
    <lineage>
        <taxon>Bacteria</taxon>
        <taxon>Pseudomonadati</taxon>
        <taxon>Pseudomonadota</taxon>
        <taxon>Gammaproteobacteria</taxon>
        <taxon>Pseudomonadales</taxon>
        <taxon>Pseudomonadaceae</taxon>
        <taxon>Pseudomonas</taxon>
    </lineage>
</organism>
<evidence type="ECO:0008006" key="4">
    <source>
        <dbReference type="Google" id="ProtNLM"/>
    </source>
</evidence>
<feature type="signal peptide" evidence="1">
    <location>
        <begin position="1"/>
        <end position="23"/>
    </location>
</feature>
<evidence type="ECO:0000313" key="2">
    <source>
        <dbReference type="EMBL" id="MBC2693298.1"/>
    </source>
</evidence>
<accession>A0A7X1GKD0</accession>
<sequence>MFKKVAMSTSALALALASSAALAVPQQHDITVIADIPGADFYVQPEDMSTIRDEQRLLWNQATSQLEGITRMFKVKSSVGTGTAPAIEATLMEAAEIVDVKNASKKINLNVSFNGAALTTVGTPVEVVGEDGATTEIRSPLVITPVAPGGGYAEGNYRGFVKVMFDAP</sequence>
<keyword evidence="1" id="KW-0732">Signal</keyword>
<comment type="caution">
    <text evidence="2">The sequence shown here is derived from an EMBL/GenBank/DDBJ whole genome shotgun (WGS) entry which is preliminary data.</text>
</comment>
<dbReference type="GO" id="GO:0009289">
    <property type="term" value="C:pilus"/>
    <property type="evidence" value="ECO:0007669"/>
    <property type="project" value="InterPro"/>
</dbReference>